<comment type="catalytic activity">
    <reaction evidence="4">
        <text>N-(5-phospho-beta-D-ribosyl)anthranilate + diphosphate = 5-phospho-alpha-D-ribose 1-diphosphate + anthranilate</text>
        <dbReference type="Rhea" id="RHEA:11768"/>
        <dbReference type="ChEBI" id="CHEBI:16567"/>
        <dbReference type="ChEBI" id="CHEBI:18277"/>
        <dbReference type="ChEBI" id="CHEBI:33019"/>
        <dbReference type="ChEBI" id="CHEBI:58017"/>
        <dbReference type="EC" id="2.4.2.18"/>
    </reaction>
</comment>
<feature type="domain" description="Glycosyl transferase family 3" evidence="5">
    <location>
        <begin position="80"/>
        <end position="332"/>
    </location>
</feature>
<dbReference type="InterPro" id="IPR036320">
    <property type="entry name" value="Glycosyl_Trfase_fam3_N_dom_sf"/>
</dbReference>
<dbReference type="Pfam" id="PF02885">
    <property type="entry name" value="Glycos_trans_3N"/>
    <property type="match status" value="1"/>
</dbReference>
<keyword evidence="4" id="KW-0057">Aromatic amino acid biosynthesis</keyword>
<dbReference type="UniPathway" id="UPA00035">
    <property type="reaction ID" value="UER00041"/>
</dbReference>
<feature type="binding site" evidence="4">
    <location>
        <begin position="97"/>
        <end position="100"/>
    </location>
    <ligand>
        <name>5-phospho-alpha-D-ribose 1-diphosphate</name>
        <dbReference type="ChEBI" id="CHEBI:58017"/>
    </ligand>
</feature>
<feature type="binding site" evidence="4">
    <location>
        <position position="118"/>
    </location>
    <ligand>
        <name>anthranilate</name>
        <dbReference type="ChEBI" id="CHEBI:16567"/>
        <label>1</label>
    </ligand>
</feature>
<dbReference type="Gene3D" id="1.20.970.10">
    <property type="entry name" value="Transferase, Pyrimidine Nucleoside Phosphorylase, Chain C"/>
    <property type="match status" value="1"/>
</dbReference>
<keyword evidence="1 4" id="KW-0328">Glycosyltransferase</keyword>
<proteinExistence type="inferred from homology"/>
<feature type="binding site" evidence="4">
    <location>
        <begin position="90"/>
        <end position="91"/>
    </location>
    <ligand>
        <name>5-phospho-alpha-D-ribose 1-diphosphate</name>
        <dbReference type="ChEBI" id="CHEBI:58017"/>
    </ligand>
</feature>
<feature type="binding site" evidence="4">
    <location>
        <position position="99"/>
    </location>
    <ligand>
        <name>Mg(2+)</name>
        <dbReference type="ChEBI" id="CHEBI:18420"/>
        <label>1</label>
    </ligand>
</feature>
<organism evidence="7 8">
    <name type="scientific">Burkholderia ubonensis</name>
    <dbReference type="NCBI Taxonomy" id="101571"/>
    <lineage>
        <taxon>Bacteria</taxon>
        <taxon>Pseudomonadati</taxon>
        <taxon>Pseudomonadota</taxon>
        <taxon>Betaproteobacteria</taxon>
        <taxon>Burkholderiales</taxon>
        <taxon>Burkholderiaceae</taxon>
        <taxon>Burkholderia</taxon>
        <taxon>Burkholderia cepacia complex</taxon>
    </lineage>
</organism>
<dbReference type="RefSeq" id="WP_059750625.1">
    <property type="nucleotide sequence ID" value="NZ_CP013416.1"/>
</dbReference>
<feature type="binding site" evidence="4">
    <location>
        <position position="127"/>
    </location>
    <ligand>
        <name>5-phospho-alpha-D-ribose 1-diphosphate</name>
        <dbReference type="ChEBI" id="CHEBI:58017"/>
    </ligand>
</feature>
<dbReference type="InterPro" id="IPR000312">
    <property type="entry name" value="Glycosyl_Trfase_fam3"/>
</dbReference>
<dbReference type="GO" id="GO:0005829">
    <property type="term" value="C:cytosol"/>
    <property type="evidence" value="ECO:0007669"/>
    <property type="project" value="TreeGrafter"/>
</dbReference>
<comment type="similarity">
    <text evidence="4">Belongs to the anthranilate phosphoribosyltransferase family.</text>
</comment>
<keyword evidence="4" id="KW-0028">Amino-acid biosynthesis</keyword>
<comment type="caution">
    <text evidence="7">The sequence shown here is derived from an EMBL/GenBank/DDBJ whole genome shotgun (WGS) entry which is preliminary data.</text>
</comment>
<feature type="binding site" evidence="4">
    <location>
        <position position="234"/>
    </location>
    <ligand>
        <name>Mg(2+)</name>
        <dbReference type="ChEBI" id="CHEBI:18420"/>
        <label>2</label>
    </ligand>
</feature>
<dbReference type="InterPro" id="IPR035902">
    <property type="entry name" value="Nuc_phospho_transferase"/>
</dbReference>
<dbReference type="NCBIfam" id="TIGR01245">
    <property type="entry name" value="trpD"/>
    <property type="match status" value="1"/>
</dbReference>
<comment type="pathway">
    <text evidence="4">Amino-acid biosynthesis; L-tryptophan biosynthesis; L-tryptophan from chorismate: step 2/5.</text>
</comment>
<dbReference type="SUPFAM" id="SSF52418">
    <property type="entry name" value="Nucleoside phosphorylase/phosphoribosyltransferase catalytic domain"/>
    <property type="match status" value="1"/>
</dbReference>
<feature type="binding site" evidence="4">
    <location>
        <position position="87"/>
    </location>
    <ligand>
        <name>5-phospho-alpha-D-ribose 1-diphosphate</name>
        <dbReference type="ChEBI" id="CHEBI:58017"/>
    </ligand>
</feature>
<sequence length="346" mass="35645">MHDADAHYRAVMSRLIDARADLDRAEAAEAVSAMLDLRFSDVEIAATLAALARKGETADEIAGAVDAINARSTPLPLPAQDALDIGGTGGDRAGTFNISTTAAFVVAGAGARVIKHGNRSVTSACGSADLIDALGADALRCSAPERIAASLAGCGFAFVSTASHHRFPPRLGELRRALGMRSLFNLAGPLVHPARIGRQIVGVARPEQQAPIAAALARLERDAAFVVHGVAGLDEVSCAGETLVTRVERGAIASFSVTAHDFGLSPCRVDDLRGGDPQTNAAICRAILDGERGPRADTVTAAAGMSLVLDGRARTFADGARLARHAIDSGAARKVLDNFLCGASNS</sequence>
<dbReference type="OrthoDB" id="9806430at2"/>
<evidence type="ECO:0000259" key="6">
    <source>
        <dbReference type="Pfam" id="PF02885"/>
    </source>
</evidence>
<dbReference type="Gene3D" id="3.40.1030.10">
    <property type="entry name" value="Nucleoside phosphorylase/phosphoribosyltransferase catalytic domain"/>
    <property type="match status" value="1"/>
</dbReference>
<dbReference type="EC" id="2.4.2.18" evidence="4"/>
<keyword evidence="4" id="KW-0479">Metal-binding</keyword>
<dbReference type="AlphaFoldDB" id="A0A118HVG1"/>
<evidence type="ECO:0000256" key="2">
    <source>
        <dbReference type="ARBA" id="ARBA00022679"/>
    </source>
</evidence>
<keyword evidence="3 4" id="KW-0822">Tryptophan biosynthesis</keyword>
<gene>
    <name evidence="4" type="primary">trpD</name>
    <name evidence="7" type="ORF">WJ33_22200</name>
</gene>
<dbReference type="SUPFAM" id="SSF47648">
    <property type="entry name" value="Nucleoside phosphorylase/phosphoribosyltransferase N-terminal domain"/>
    <property type="match status" value="1"/>
</dbReference>
<evidence type="ECO:0000256" key="1">
    <source>
        <dbReference type="ARBA" id="ARBA00022676"/>
    </source>
</evidence>
<evidence type="ECO:0000256" key="3">
    <source>
        <dbReference type="ARBA" id="ARBA00022822"/>
    </source>
</evidence>
<evidence type="ECO:0000313" key="7">
    <source>
        <dbReference type="EMBL" id="KVG70055.1"/>
    </source>
</evidence>
<comment type="caution">
    <text evidence="4">Lacks conserved residue(s) required for the propagation of feature annotation.</text>
</comment>
<comment type="subunit">
    <text evidence="4">Homodimer.</text>
</comment>
<comment type="cofactor">
    <cofactor evidence="4">
        <name>Mg(2+)</name>
        <dbReference type="ChEBI" id="CHEBI:18420"/>
    </cofactor>
    <text evidence="4">Binds 2 magnesium ions per monomer.</text>
</comment>
<feature type="binding site" evidence="4">
    <location>
        <position position="87"/>
    </location>
    <ligand>
        <name>anthranilate</name>
        <dbReference type="ChEBI" id="CHEBI:16567"/>
        <label>1</label>
    </ligand>
</feature>
<dbReference type="PANTHER" id="PTHR43285:SF2">
    <property type="entry name" value="ANTHRANILATE PHOSPHORIBOSYLTRANSFERASE"/>
    <property type="match status" value="1"/>
</dbReference>
<evidence type="ECO:0000256" key="4">
    <source>
        <dbReference type="HAMAP-Rule" id="MF_00211"/>
    </source>
</evidence>
<evidence type="ECO:0000259" key="5">
    <source>
        <dbReference type="Pfam" id="PF00591"/>
    </source>
</evidence>
<keyword evidence="2 4" id="KW-0808">Transferase</keyword>
<dbReference type="InterPro" id="IPR017459">
    <property type="entry name" value="Glycosyl_Trfase_fam3_N_dom"/>
</dbReference>
<feature type="binding site" evidence="4">
    <location>
        <position position="235"/>
    </location>
    <ligand>
        <name>Mg(2+)</name>
        <dbReference type="ChEBI" id="CHEBI:18420"/>
        <label>1</label>
    </ligand>
</feature>
<dbReference type="HAMAP" id="MF_00211">
    <property type="entry name" value="TrpD"/>
    <property type="match status" value="1"/>
</dbReference>
<dbReference type="GO" id="GO:0000287">
    <property type="term" value="F:magnesium ion binding"/>
    <property type="evidence" value="ECO:0007669"/>
    <property type="project" value="UniProtKB-UniRule"/>
</dbReference>
<feature type="domain" description="Glycosyl transferase family 3 N-terminal" evidence="6">
    <location>
        <begin position="13"/>
        <end position="69"/>
    </location>
</feature>
<feature type="binding site" evidence="4">
    <location>
        <position position="175"/>
    </location>
    <ligand>
        <name>anthranilate</name>
        <dbReference type="ChEBI" id="CHEBI:16567"/>
        <label>2</label>
    </ligand>
</feature>
<feature type="binding site" evidence="4">
    <location>
        <begin position="115"/>
        <end position="123"/>
    </location>
    <ligand>
        <name>5-phospho-alpha-D-ribose 1-diphosphate</name>
        <dbReference type="ChEBI" id="CHEBI:58017"/>
    </ligand>
</feature>
<keyword evidence="4" id="KW-0460">Magnesium</keyword>
<dbReference type="PANTHER" id="PTHR43285">
    <property type="entry name" value="ANTHRANILATE PHOSPHORIBOSYLTRANSFERASE"/>
    <property type="match status" value="1"/>
</dbReference>
<feature type="binding site" evidence="4">
    <location>
        <position position="235"/>
    </location>
    <ligand>
        <name>Mg(2+)</name>
        <dbReference type="ChEBI" id="CHEBI:18420"/>
        <label>2</label>
    </ligand>
</feature>
<dbReference type="InterPro" id="IPR005940">
    <property type="entry name" value="Anthranilate_Pribosyl_Tfrase"/>
</dbReference>
<reference evidence="7 8" key="1">
    <citation type="submission" date="2015-11" db="EMBL/GenBank/DDBJ databases">
        <title>Expanding the genomic diversity of Burkholderia species for the development of highly accurate diagnostics.</title>
        <authorList>
            <person name="Sahl J."/>
            <person name="Keim P."/>
            <person name="Wagner D."/>
        </authorList>
    </citation>
    <scope>NUCLEOTIDE SEQUENCE [LARGE SCALE GENOMIC DNA]</scope>
    <source>
        <strain evidence="7 8">MSMB2036</strain>
    </source>
</reference>
<dbReference type="GO" id="GO:0000162">
    <property type="term" value="P:L-tryptophan biosynthetic process"/>
    <property type="evidence" value="ECO:0007669"/>
    <property type="project" value="UniProtKB-UniRule"/>
</dbReference>
<dbReference type="Proteomes" id="UP000064029">
    <property type="component" value="Unassembled WGS sequence"/>
</dbReference>
<feature type="binding site" evidence="4">
    <location>
        <position position="95"/>
    </location>
    <ligand>
        <name>5-phospho-alpha-D-ribose 1-diphosphate</name>
        <dbReference type="ChEBI" id="CHEBI:58017"/>
    </ligand>
</feature>
<protein>
    <recommendedName>
        <fullName evidence="4">Anthranilate phosphoribosyltransferase</fullName>
        <ecNumber evidence="4">2.4.2.18</ecNumber>
    </recommendedName>
</protein>
<dbReference type="GO" id="GO:0004048">
    <property type="term" value="F:anthranilate phosphoribosyltransferase activity"/>
    <property type="evidence" value="ECO:0007669"/>
    <property type="project" value="UniProtKB-UniRule"/>
</dbReference>
<name>A0A118HVG1_9BURK</name>
<dbReference type="EMBL" id="LOXM01000096">
    <property type="protein sequence ID" value="KVG70055.1"/>
    <property type="molecule type" value="Genomic_DNA"/>
</dbReference>
<dbReference type="Pfam" id="PF00591">
    <property type="entry name" value="Glycos_transf_3"/>
    <property type="match status" value="1"/>
</dbReference>
<accession>A0A118HVG1</accession>
<comment type="function">
    <text evidence="4">Catalyzes the transfer of the phosphoribosyl group of 5-phosphorylribose-1-pyrophosphate (PRPP) to anthranilate to yield N-(5'-phosphoribosyl)-anthranilate (PRA).</text>
</comment>
<evidence type="ECO:0000313" key="8">
    <source>
        <dbReference type="Proteomes" id="UP000064029"/>
    </source>
</evidence>